<organism evidence="14 15">
    <name type="scientific">Mucilaginibacter frigoritolerans</name>
    <dbReference type="NCBI Taxonomy" id="652788"/>
    <lineage>
        <taxon>Bacteria</taxon>
        <taxon>Pseudomonadati</taxon>
        <taxon>Bacteroidota</taxon>
        <taxon>Sphingobacteriia</taxon>
        <taxon>Sphingobacteriales</taxon>
        <taxon>Sphingobacteriaceae</taxon>
        <taxon>Mucilaginibacter</taxon>
    </lineage>
</organism>
<keyword evidence="6 10" id="KW-0560">Oxidoreductase</keyword>
<reference evidence="14 15" key="1">
    <citation type="submission" date="2019-07" db="EMBL/GenBank/DDBJ databases">
        <title>Genomic Encyclopedia of Archaeal and Bacterial Type Strains, Phase II (KMG-II): from individual species to whole genera.</title>
        <authorList>
            <person name="Goeker M."/>
        </authorList>
    </citation>
    <scope>NUCLEOTIDE SEQUENCE [LARGE SCALE GENOMIC DNA]</scope>
    <source>
        <strain evidence="14 15">ATCC BAA-1854</strain>
    </source>
</reference>
<dbReference type="InterPro" id="IPR000269">
    <property type="entry name" value="Cu_amine_oxidase"/>
</dbReference>
<keyword evidence="5 8" id="KW-0801">TPQ</keyword>
<evidence type="ECO:0000256" key="9">
    <source>
        <dbReference type="PIRSR" id="PIRSR600269-51"/>
    </source>
</evidence>
<keyword evidence="4 10" id="KW-0479">Metal-binding</keyword>
<dbReference type="PANTHER" id="PTHR10638:SF86">
    <property type="entry name" value="COPPER AMINE OXIDASE 1-RELATED"/>
    <property type="match status" value="1"/>
</dbReference>
<comment type="PTM">
    <text evidence="9 10">Topaquinone (TPQ) is generated by copper-dependent autoxidation of a specific tyrosyl residue.</text>
</comment>
<dbReference type="InterPro" id="IPR015798">
    <property type="entry name" value="Cu_amine_oxidase_C"/>
</dbReference>
<proteinExistence type="inferred from homology"/>
<evidence type="ECO:0000256" key="3">
    <source>
        <dbReference type="ARBA" id="ARBA00011738"/>
    </source>
</evidence>
<gene>
    <name evidence="14" type="ORF">JN11_03519</name>
</gene>
<dbReference type="Pfam" id="PF02727">
    <property type="entry name" value="Cu_amine_oxidN2"/>
    <property type="match status" value="1"/>
</dbReference>
<evidence type="ECO:0000256" key="4">
    <source>
        <dbReference type="ARBA" id="ARBA00022723"/>
    </source>
</evidence>
<evidence type="ECO:0000256" key="5">
    <source>
        <dbReference type="ARBA" id="ARBA00022772"/>
    </source>
</evidence>
<dbReference type="PANTHER" id="PTHR10638">
    <property type="entry name" value="COPPER AMINE OXIDASE"/>
    <property type="match status" value="1"/>
</dbReference>
<dbReference type="Gene3D" id="2.70.98.20">
    <property type="entry name" value="Copper amine oxidase, catalytic domain"/>
    <property type="match status" value="1"/>
</dbReference>
<sequence length="684" mass="77681">MIINPFPNTIETMTRSLLLSAILIFLFCMGQAQAQTSAVDYPLDPLTADEMKKVVQILKDSKTITGNDIFNIINLKEPPKKEVLAYKPGNAFRREAFTSFYDYSKNGVTEAVVDLNADKVLSVKNIPNVIGMGLDADSVCDAIVRKDKNWIAALKKRGISIDSVTHKSIFTGDMGIAPIGHREQLVLARYKKSNMVIEGLMAYTDFTTGKILKIVDESNGFYDKVNLNYFNPDSVKEINKAPKPLIITQPEGHTFEVKGHEITWQNWKLRYGVDNREGLVIYDVRYVDNGKERSVMYRGSMPEMVVPYGSPDLLQAAYNFFDAGEYRLGQGVAHSMSPGADAPENAQYMPAILHTENGVPFQMDRAVAIFEENGGVLWRHDTVSRRATNLVVKYYTMIENYDYGFTWRFKEDGTIDVDVELTGIVEVKGVHRTNEMDQPDKDDYSYQGNSFGTLVRPHVEAINHQHYFVFRLDMDIDGSENNSVMEMNSKPVPVGDQNPYGNAFYVEHTKFKTEKEAQRSVNYESARNWHIMNNNEMNDYGQHVGYMLMPGAQANTFSPEGSLLRKKAGFLNHQVWVTQYHDDEIYPAGKYPASNKVYDGLPEWTAKNRTIDNNDIVIWYVAGITHIVRPEEWPVMPVHHMGFSLMPFGFFSTNPTFNNSNPDFIKKQFKGVVKKQPDSVIDHE</sequence>
<dbReference type="OrthoDB" id="9772590at2"/>
<evidence type="ECO:0000256" key="1">
    <source>
        <dbReference type="ARBA" id="ARBA00001935"/>
    </source>
</evidence>
<dbReference type="GO" id="GO:0008131">
    <property type="term" value="F:primary methylamine oxidase activity"/>
    <property type="evidence" value="ECO:0007669"/>
    <property type="project" value="InterPro"/>
</dbReference>
<dbReference type="InterPro" id="IPR036460">
    <property type="entry name" value="Cu_amine_oxidase_C_sf"/>
</dbReference>
<feature type="chain" id="PRO_5021894124" description="Amine oxidase" evidence="11">
    <location>
        <begin position="35"/>
        <end position="684"/>
    </location>
</feature>
<evidence type="ECO:0000313" key="14">
    <source>
        <dbReference type="EMBL" id="TWI97695.1"/>
    </source>
</evidence>
<feature type="active site" description="Schiff-base intermediate with substrate; via topaquinone" evidence="8">
    <location>
        <position position="401"/>
    </location>
</feature>
<dbReference type="Gene3D" id="3.10.450.40">
    <property type="match status" value="2"/>
</dbReference>
<feature type="domain" description="Copper amine oxidase N2-terminal" evidence="13">
    <location>
        <begin position="42"/>
        <end position="123"/>
    </location>
</feature>
<dbReference type="InterPro" id="IPR016182">
    <property type="entry name" value="Cu_amine_oxidase_N-reg"/>
</dbReference>
<evidence type="ECO:0000256" key="10">
    <source>
        <dbReference type="RuleBase" id="RU000672"/>
    </source>
</evidence>
<protein>
    <recommendedName>
        <fullName evidence="10">Amine oxidase</fullName>
        <ecNumber evidence="10">1.4.3.-</ecNumber>
    </recommendedName>
</protein>
<comment type="similarity">
    <text evidence="2 10">Belongs to the copper/topaquinone oxidase family.</text>
</comment>
<comment type="cofactor">
    <cofactor evidence="1">
        <name>Cu cation</name>
        <dbReference type="ChEBI" id="CHEBI:23378"/>
    </cofactor>
</comment>
<feature type="active site" description="Proton acceptor" evidence="8">
    <location>
        <position position="322"/>
    </location>
</feature>
<dbReference type="SUPFAM" id="SSF49998">
    <property type="entry name" value="Amine oxidase catalytic domain"/>
    <property type="match status" value="1"/>
</dbReference>
<dbReference type="InterPro" id="IPR015800">
    <property type="entry name" value="Cu_amine_oxidase_N2"/>
</dbReference>
<evidence type="ECO:0000256" key="8">
    <source>
        <dbReference type="PIRSR" id="PIRSR600269-50"/>
    </source>
</evidence>
<evidence type="ECO:0000256" key="11">
    <source>
        <dbReference type="SAM" id="SignalP"/>
    </source>
</evidence>
<feature type="domain" description="Copper amine oxidase catalytic" evidence="12">
    <location>
        <begin position="246"/>
        <end position="656"/>
    </location>
</feature>
<dbReference type="EC" id="1.4.3.-" evidence="10"/>
<accession>A0A562TVV1</accession>
<evidence type="ECO:0000256" key="7">
    <source>
        <dbReference type="ARBA" id="ARBA00023008"/>
    </source>
</evidence>
<dbReference type="NCBIfam" id="NF008559">
    <property type="entry name" value="PRK11504.1"/>
    <property type="match status" value="1"/>
</dbReference>
<comment type="cofactor">
    <cofactor evidence="10">
        <name>Cu cation</name>
        <dbReference type="ChEBI" id="CHEBI:23378"/>
    </cofactor>
    <text evidence="10">Contains 1 topaquinone per subunit.</text>
</comment>
<dbReference type="Proteomes" id="UP000317010">
    <property type="component" value="Unassembled WGS sequence"/>
</dbReference>
<evidence type="ECO:0000313" key="15">
    <source>
        <dbReference type="Proteomes" id="UP000317010"/>
    </source>
</evidence>
<dbReference type="AlphaFoldDB" id="A0A562TVV1"/>
<evidence type="ECO:0000259" key="12">
    <source>
        <dbReference type="Pfam" id="PF01179"/>
    </source>
</evidence>
<name>A0A562TVV1_9SPHI</name>
<evidence type="ECO:0000256" key="6">
    <source>
        <dbReference type="ARBA" id="ARBA00023002"/>
    </source>
</evidence>
<feature type="modified residue" description="2',4',5'-topaquinone" evidence="9">
    <location>
        <position position="401"/>
    </location>
</feature>
<dbReference type="GO" id="GO:0048038">
    <property type="term" value="F:quinone binding"/>
    <property type="evidence" value="ECO:0007669"/>
    <property type="project" value="InterPro"/>
</dbReference>
<evidence type="ECO:0000256" key="2">
    <source>
        <dbReference type="ARBA" id="ARBA00007983"/>
    </source>
</evidence>
<keyword evidence="11" id="KW-0732">Signal</keyword>
<comment type="subunit">
    <text evidence="3">Homodimer.</text>
</comment>
<dbReference type="SUPFAM" id="SSF54416">
    <property type="entry name" value="Amine oxidase N-terminal region"/>
    <property type="match status" value="2"/>
</dbReference>
<dbReference type="EMBL" id="VLLI01000010">
    <property type="protein sequence ID" value="TWI97695.1"/>
    <property type="molecule type" value="Genomic_DNA"/>
</dbReference>
<feature type="signal peptide" evidence="11">
    <location>
        <begin position="1"/>
        <end position="34"/>
    </location>
</feature>
<keyword evidence="7 10" id="KW-0186">Copper</keyword>
<keyword evidence="15" id="KW-1185">Reference proteome</keyword>
<evidence type="ECO:0000259" key="13">
    <source>
        <dbReference type="Pfam" id="PF02727"/>
    </source>
</evidence>
<dbReference type="Pfam" id="PF01179">
    <property type="entry name" value="Cu_amine_oxid"/>
    <property type="match status" value="1"/>
</dbReference>
<comment type="caution">
    <text evidence="14">The sequence shown here is derived from an EMBL/GenBank/DDBJ whole genome shotgun (WGS) entry which is preliminary data.</text>
</comment>
<dbReference type="GO" id="GO:0009308">
    <property type="term" value="P:amine metabolic process"/>
    <property type="evidence" value="ECO:0007669"/>
    <property type="project" value="UniProtKB-UniRule"/>
</dbReference>
<dbReference type="GO" id="GO:0005507">
    <property type="term" value="F:copper ion binding"/>
    <property type="evidence" value="ECO:0007669"/>
    <property type="project" value="InterPro"/>
</dbReference>